<protein>
    <submittedName>
        <fullName evidence="2">Uncharacterized protein</fullName>
    </submittedName>
</protein>
<proteinExistence type="predicted"/>
<sequence length="159" mass="17846">MSYFFHAKQQQHCILEKDVHEDRSPISSTNDSDESSDLEGIPNVNNNCLNTESVPEENIINIDANGCKTSSTVNKDNNKEMVYPTSFEPKRICKSLHKGNLRNNNALYSLQTRIHQPADKSNVPQNVLLQLIEAGHLEVHTEEVHLYGSDLMVGIKDSA</sequence>
<dbReference type="AlphaFoldDB" id="A0A0L0CGX0"/>
<dbReference type="EMBL" id="JRES01000411">
    <property type="protein sequence ID" value="KNC31485.1"/>
    <property type="molecule type" value="Genomic_DNA"/>
</dbReference>
<comment type="caution">
    <text evidence="2">The sequence shown here is derived from an EMBL/GenBank/DDBJ whole genome shotgun (WGS) entry which is preliminary data.</text>
</comment>
<name>A0A0L0CGX0_LUCCU</name>
<organism evidence="2 3">
    <name type="scientific">Lucilia cuprina</name>
    <name type="common">Green bottle fly</name>
    <name type="synonym">Australian sheep blowfly</name>
    <dbReference type="NCBI Taxonomy" id="7375"/>
    <lineage>
        <taxon>Eukaryota</taxon>
        <taxon>Metazoa</taxon>
        <taxon>Ecdysozoa</taxon>
        <taxon>Arthropoda</taxon>
        <taxon>Hexapoda</taxon>
        <taxon>Insecta</taxon>
        <taxon>Pterygota</taxon>
        <taxon>Neoptera</taxon>
        <taxon>Endopterygota</taxon>
        <taxon>Diptera</taxon>
        <taxon>Brachycera</taxon>
        <taxon>Muscomorpha</taxon>
        <taxon>Oestroidea</taxon>
        <taxon>Calliphoridae</taxon>
        <taxon>Luciliinae</taxon>
        <taxon>Lucilia</taxon>
    </lineage>
</organism>
<evidence type="ECO:0000256" key="1">
    <source>
        <dbReference type="SAM" id="MobiDB-lite"/>
    </source>
</evidence>
<reference evidence="2 3" key="1">
    <citation type="journal article" date="2015" name="Nat. Commun.">
        <title>Lucilia cuprina genome unlocks parasitic fly biology to underpin future interventions.</title>
        <authorList>
            <person name="Anstead C.A."/>
            <person name="Korhonen P.K."/>
            <person name="Young N.D."/>
            <person name="Hall R.S."/>
            <person name="Jex A.R."/>
            <person name="Murali S.C."/>
            <person name="Hughes D.S."/>
            <person name="Lee S.F."/>
            <person name="Perry T."/>
            <person name="Stroehlein A.J."/>
            <person name="Ansell B.R."/>
            <person name="Breugelmans B."/>
            <person name="Hofmann A."/>
            <person name="Qu J."/>
            <person name="Dugan S."/>
            <person name="Lee S.L."/>
            <person name="Chao H."/>
            <person name="Dinh H."/>
            <person name="Han Y."/>
            <person name="Doddapaneni H.V."/>
            <person name="Worley K.C."/>
            <person name="Muzny D.M."/>
            <person name="Ioannidis P."/>
            <person name="Waterhouse R.M."/>
            <person name="Zdobnov E.M."/>
            <person name="James P.J."/>
            <person name="Bagnall N.H."/>
            <person name="Kotze A.C."/>
            <person name="Gibbs R.A."/>
            <person name="Richards S."/>
            <person name="Batterham P."/>
            <person name="Gasser R.B."/>
        </authorList>
    </citation>
    <scope>NUCLEOTIDE SEQUENCE [LARGE SCALE GENOMIC DNA]</scope>
    <source>
        <strain evidence="2 3">LS</strain>
        <tissue evidence="2">Full body</tissue>
    </source>
</reference>
<dbReference type="STRING" id="7375.A0A0L0CGX0"/>
<accession>A0A0L0CGX0</accession>
<evidence type="ECO:0000313" key="2">
    <source>
        <dbReference type="EMBL" id="KNC31485.1"/>
    </source>
</evidence>
<feature type="region of interest" description="Disordered" evidence="1">
    <location>
        <begin position="16"/>
        <end position="41"/>
    </location>
</feature>
<dbReference type="Proteomes" id="UP000037069">
    <property type="component" value="Unassembled WGS sequence"/>
</dbReference>
<dbReference type="OrthoDB" id="7765403at2759"/>
<gene>
    <name evidence="2" type="ORF">FF38_07395</name>
</gene>
<evidence type="ECO:0000313" key="3">
    <source>
        <dbReference type="Proteomes" id="UP000037069"/>
    </source>
</evidence>
<keyword evidence="3" id="KW-1185">Reference proteome</keyword>